<keyword evidence="2" id="KW-0479">Metal-binding</keyword>
<dbReference type="Gene3D" id="1.20.120.450">
    <property type="entry name" value="dinb family like domain"/>
    <property type="match status" value="1"/>
</dbReference>
<dbReference type="InterPro" id="IPR034660">
    <property type="entry name" value="DinB/YfiT-like"/>
</dbReference>
<evidence type="ECO:0000313" key="3">
    <source>
        <dbReference type="EMBL" id="MBN3547955.1"/>
    </source>
</evidence>
<reference evidence="3 4" key="1">
    <citation type="submission" date="2021-01" db="EMBL/GenBank/DDBJ databases">
        <title>Genome Sequencing of Type Strains.</title>
        <authorList>
            <person name="Lemaire J.F."/>
            <person name="Inderbitzin P."/>
            <person name="Collins S.B."/>
            <person name="Wespe N."/>
            <person name="Knight-Connoni V."/>
        </authorList>
    </citation>
    <scope>NUCLEOTIDE SEQUENCE [LARGE SCALE GENOMIC DNA]</scope>
    <source>
        <strain evidence="3 4">DSM 14730</strain>
    </source>
</reference>
<evidence type="ECO:0000256" key="2">
    <source>
        <dbReference type="ARBA" id="ARBA00022723"/>
    </source>
</evidence>
<dbReference type="Pfam" id="PF05163">
    <property type="entry name" value="DinB"/>
    <property type="match status" value="1"/>
</dbReference>
<dbReference type="RefSeq" id="WP_188402150.1">
    <property type="nucleotide sequence ID" value="NZ_BMCE01000001.1"/>
</dbReference>
<dbReference type="PANTHER" id="PTHR37302:SF3">
    <property type="entry name" value="DAMAGE-INDUCIBLE PROTEIN DINB"/>
    <property type="match status" value="1"/>
</dbReference>
<proteinExistence type="inferred from homology"/>
<dbReference type="InterPro" id="IPR007837">
    <property type="entry name" value="DinB"/>
</dbReference>
<accession>A0ABS2ZMR6</accession>
<dbReference type="SUPFAM" id="SSF109854">
    <property type="entry name" value="DinB/YfiT-like putative metalloenzymes"/>
    <property type="match status" value="1"/>
</dbReference>
<keyword evidence="4" id="KW-1185">Reference proteome</keyword>
<dbReference type="Proteomes" id="UP001319060">
    <property type="component" value="Unassembled WGS sequence"/>
</dbReference>
<sequence>MRKNEYEWVKQNRKVLLNFCGEINKDDFTHEFEIGWSSIRNTLIHIADCYNAWLGSFVLLKTKTPLTPKADIQHMNLKQIVQRFEQVDQYVNDVFKELGEQLDQPIERKIPWRSENEIILLTPAKLLMHTITHEYHHKGQIMAMARQLGYKPPNTDILGTDD</sequence>
<organism evidence="3 4">
    <name type="scientific">Fictibacillus barbaricus</name>
    <dbReference type="NCBI Taxonomy" id="182136"/>
    <lineage>
        <taxon>Bacteria</taxon>
        <taxon>Bacillati</taxon>
        <taxon>Bacillota</taxon>
        <taxon>Bacilli</taxon>
        <taxon>Bacillales</taxon>
        <taxon>Fictibacillaceae</taxon>
        <taxon>Fictibacillus</taxon>
    </lineage>
</organism>
<comment type="caution">
    <text evidence="3">The sequence shown here is derived from an EMBL/GenBank/DDBJ whole genome shotgun (WGS) entry which is preliminary data.</text>
</comment>
<dbReference type="EMBL" id="JAFHKS010000044">
    <property type="protein sequence ID" value="MBN3547955.1"/>
    <property type="molecule type" value="Genomic_DNA"/>
</dbReference>
<dbReference type="PANTHER" id="PTHR37302">
    <property type="entry name" value="SLR1116 PROTEIN"/>
    <property type="match status" value="1"/>
</dbReference>
<gene>
    <name evidence="3" type="ORF">JYA64_21825</name>
</gene>
<evidence type="ECO:0000256" key="1">
    <source>
        <dbReference type="ARBA" id="ARBA00008635"/>
    </source>
</evidence>
<protein>
    <submittedName>
        <fullName evidence="3">DinB family protein</fullName>
    </submittedName>
</protein>
<evidence type="ECO:0000313" key="4">
    <source>
        <dbReference type="Proteomes" id="UP001319060"/>
    </source>
</evidence>
<name>A0ABS2ZMR6_9BACL</name>
<comment type="similarity">
    <text evidence="1">Belongs to the DinB family.</text>
</comment>